<dbReference type="Pfam" id="PF13041">
    <property type="entry name" value="PPR_2"/>
    <property type="match status" value="2"/>
</dbReference>
<dbReference type="STRING" id="90262.A0A1X2IRP9"/>
<dbReference type="InterPro" id="IPR011990">
    <property type="entry name" value="TPR-like_helical_dom_sf"/>
</dbReference>
<feature type="region of interest" description="Disordered" evidence="3">
    <location>
        <begin position="436"/>
        <end position="477"/>
    </location>
</feature>
<reference evidence="4 5" key="1">
    <citation type="submission" date="2016-07" db="EMBL/GenBank/DDBJ databases">
        <title>Pervasive Adenine N6-methylation of Active Genes in Fungi.</title>
        <authorList>
            <consortium name="DOE Joint Genome Institute"/>
            <person name="Mondo S.J."/>
            <person name="Dannebaum R.O."/>
            <person name="Kuo R.C."/>
            <person name="Labutti K."/>
            <person name="Haridas S."/>
            <person name="Kuo A."/>
            <person name="Salamov A."/>
            <person name="Ahrendt S.R."/>
            <person name="Lipzen A."/>
            <person name="Sullivan W."/>
            <person name="Andreopoulos W.B."/>
            <person name="Clum A."/>
            <person name="Lindquist E."/>
            <person name="Daum C."/>
            <person name="Ramamoorthy G.K."/>
            <person name="Gryganskyi A."/>
            <person name="Culley D."/>
            <person name="Magnuson J.K."/>
            <person name="James T.Y."/>
            <person name="O'Malley M.A."/>
            <person name="Stajich J.E."/>
            <person name="Spatafora J.W."/>
            <person name="Visel A."/>
            <person name="Grigoriev I.V."/>
        </authorList>
    </citation>
    <scope>NUCLEOTIDE SEQUENCE [LARGE SCALE GENOMIC DNA]</scope>
    <source>
        <strain evidence="4 5">NRRL 1336</strain>
    </source>
</reference>
<sequence length="716" mass="81112">MSRQICALRLAFPFNRTPHSLHIGRRSFVSRSALKDEGTKKVIQDIRKLEQKLETSRKMEQASFAKLTERDIEAIYNDLATTSNTQQQTQPKINADYLENLRVKFLDTRPLRQLRASSTEEFTQYQNDVPSHSIASTIESNQERTQPNLALISTEDEQAKTSLSDVTIHDFEQLIYVNALARRPEQAEQALQLMKNYDHMPTVRCYNHLMDAYANVDNVEQVVAVFKRLGENDLSPDVYSYSSLIKVLVQASRLDDAFIVFDRMKAADTTPTQPIFANLINGCLKSRLMGKAWKTFDEMRLSYYQPDEVTFTMMLHACAKNGEVERALNLFEDMSGLQLYPTDVTFNVLIHACAKRPDYYDEAFSLLHQMEDIHGFRPDLITYNTLLGACARKKDLGRARDIFRHLLQADDMNPDYRSFTNLFWCYANYDPPSSSIPKSSSSSSSSSSSPTSSSSSSSPTSSSSSSPTSSLSSSPTLSSSSLVSSTANLLIPHNLPARRSAVVSEATTIFNFMVQQQQSSPIEMTPALLTAYLNMHVMQQQTQDCVSIYDTLFSTHDASPNANTFKVMLRHCYQTKNSGLAWRIWDDYKAFLEQRALPVGLNELSIIEQKKITLKHQQQQFHEGWTLDQQRSMVLLMASVLARANELHYAIQLLNASFTKGGDMKALRLKEVQTILNKAVQLEDEEMVHQVKQLCSWGPKKSIPGSTKYRRVNSVM</sequence>
<evidence type="ECO:0000256" key="1">
    <source>
        <dbReference type="ARBA" id="ARBA00022737"/>
    </source>
</evidence>
<comment type="caution">
    <text evidence="4">The sequence shown here is derived from an EMBL/GenBank/DDBJ whole genome shotgun (WGS) entry which is preliminary data.</text>
</comment>
<keyword evidence="5" id="KW-1185">Reference proteome</keyword>
<dbReference type="Gene3D" id="1.25.40.10">
    <property type="entry name" value="Tetratricopeptide repeat domain"/>
    <property type="match status" value="2"/>
</dbReference>
<dbReference type="Pfam" id="PF01535">
    <property type="entry name" value="PPR"/>
    <property type="match status" value="1"/>
</dbReference>
<dbReference type="OrthoDB" id="5588846at2759"/>
<accession>A0A1X2IRP9</accession>
<organism evidence="4 5">
    <name type="scientific">Absidia repens</name>
    <dbReference type="NCBI Taxonomy" id="90262"/>
    <lineage>
        <taxon>Eukaryota</taxon>
        <taxon>Fungi</taxon>
        <taxon>Fungi incertae sedis</taxon>
        <taxon>Mucoromycota</taxon>
        <taxon>Mucoromycotina</taxon>
        <taxon>Mucoromycetes</taxon>
        <taxon>Mucorales</taxon>
        <taxon>Cunninghamellaceae</taxon>
        <taxon>Absidia</taxon>
    </lineage>
</organism>
<dbReference type="Pfam" id="PF13812">
    <property type="entry name" value="PPR_3"/>
    <property type="match status" value="1"/>
</dbReference>
<evidence type="ECO:0000256" key="2">
    <source>
        <dbReference type="PROSITE-ProRule" id="PRU00708"/>
    </source>
</evidence>
<dbReference type="AlphaFoldDB" id="A0A1X2IRP9"/>
<evidence type="ECO:0000313" key="4">
    <source>
        <dbReference type="EMBL" id="ORZ20406.1"/>
    </source>
</evidence>
<feature type="repeat" description="PPR" evidence="2">
    <location>
        <begin position="307"/>
        <end position="341"/>
    </location>
</feature>
<protein>
    <recommendedName>
        <fullName evidence="6">Pentacotripeptide-repeat region of PRORP domain-containing protein</fullName>
    </recommendedName>
</protein>
<dbReference type="EMBL" id="MCGE01000006">
    <property type="protein sequence ID" value="ORZ20406.1"/>
    <property type="molecule type" value="Genomic_DNA"/>
</dbReference>
<dbReference type="Proteomes" id="UP000193560">
    <property type="component" value="Unassembled WGS sequence"/>
</dbReference>
<gene>
    <name evidence="4" type="ORF">BCR42DRAFT_488925</name>
</gene>
<evidence type="ECO:0000256" key="3">
    <source>
        <dbReference type="SAM" id="MobiDB-lite"/>
    </source>
</evidence>
<evidence type="ECO:0000313" key="5">
    <source>
        <dbReference type="Proteomes" id="UP000193560"/>
    </source>
</evidence>
<proteinExistence type="predicted"/>
<dbReference type="PROSITE" id="PS51375">
    <property type="entry name" value="PPR"/>
    <property type="match status" value="5"/>
</dbReference>
<feature type="repeat" description="PPR" evidence="2">
    <location>
        <begin position="379"/>
        <end position="414"/>
    </location>
</feature>
<dbReference type="InterPro" id="IPR002885">
    <property type="entry name" value="PPR_rpt"/>
</dbReference>
<feature type="repeat" description="PPR" evidence="2">
    <location>
        <begin position="237"/>
        <end position="271"/>
    </location>
</feature>
<dbReference type="NCBIfam" id="TIGR00756">
    <property type="entry name" value="PPR"/>
    <property type="match status" value="6"/>
</dbReference>
<name>A0A1X2IRP9_9FUNG</name>
<dbReference type="PANTHER" id="PTHR47941">
    <property type="entry name" value="PENTATRICOPEPTIDE REPEAT-CONTAINING PROTEIN 3, MITOCHONDRIAL"/>
    <property type="match status" value="1"/>
</dbReference>
<evidence type="ECO:0008006" key="6">
    <source>
        <dbReference type="Google" id="ProtNLM"/>
    </source>
</evidence>
<feature type="repeat" description="PPR" evidence="2">
    <location>
        <begin position="272"/>
        <end position="306"/>
    </location>
</feature>
<keyword evidence="1" id="KW-0677">Repeat</keyword>
<feature type="repeat" description="PPR" evidence="2">
    <location>
        <begin position="202"/>
        <end position="236"/>
    </location>
</feature>